<accession>A0A543A2T3</accession>
<dbReference type="Pfam" id="PF10118">
    <property type="entry name" value="Metal_hydrol"/>
    <property type="match status" value="1"/>
</dbReference>
<name>A0A543A2T3_9ACTN</name>
<dbReference type="PANTHER" id="PTHR39456">
    <property type="entry name" value="METAL-DEPENDENT HYDROLASE"/>
    <property type="match status" value="1"/>
</dbReference>
<dbReference type="OrthoDB" id="4760165at2"/>
<protein>
    <recommendedName>
        <fullName evidence="3">Metal-dependent hydrolase</fullName>
    </recommendedName>
</protein>
<dbReference type="RefSeq" id="WP_141779054.1">
    <property type="nucleotide sequence ID" value="NZ_VFOV01000001.1"/>
</dbReference>
<comment type="caution">
    <text evidence="1">The sequence shown here is derived from an EMBL/GenBank/DDBJ whole genome shotgun (WGS) entry which is preliminary data.</text>
</comment>
<dbReference type="EMBL" id="VFOV01000001">
    <property type="protein sequence ID" value="TQL66898.1"/>
    <property type="molecule type" value="Genomic_DNA"/>
</dbReference>
<dbReference type="InterPro" id="IPR016516">
    <property type="entry name" value="UCP07580"/>
</dbReference>
<gene>
    <name evidence="1" type="ORF">FB381_0767</name>
</gene>
<dbReference type="Proteomes" id="UP000320209">
    <property type="component" value="Unassembled WGS sequence"/>
</dbReference>
<reference evidence="1 2" key="1">
    <citation type="submission" date="2019-06" db="EMBL/GenBank/DDBJ databases">
        <title>Sequencing the genomes of 1000 actinobacteria strains.</title>
        <authorList>
            <person name="Klenk H.-P."/>
        </authorList>
    </citation>
    <scope>NUCLEOTIDE SEQUENCE [LARGE SCALE GENOMIC DNA]</scope>
    <source>
        <strain evidence="1 2">DSM 25218</strain>
    </source>
</reference>
<keyword evidence="2" id="KW-1185">Reference proteome</keyword>
<evidence type="ECO:0008006" key="3">
    <source>
        <dbReference type="Google" id="ProtNLM"/>
    </source>
</evidence>
<sequence length="320" mass="35875">MSRASRTKRGHEPVKVALHPRNVKFDWTSLPLVWIPGEVFASHYISVLHLLLPEGERWFVKVFSEILPLIEDDQLREDVIGFIGQEGVHASSHQGVQDYFNDNGLDVRPFAAEIEALFKKILGDRDLTGRAKEEWLIERAAIIAGLEHLTAVLGNWVLNSPELDAAGADETMLDLLRWHGAEEVEHRNVAYDVFQHVDGRYSRRVRTYLLGGTALLVLWWRGAGYLMRNDPTPLDPEQAEGSRLDPVKRPRATLLKLIDTERRGLVPGIVRIGWASWKYFLPTYDPSKEGSTAQAVSYLAKSPAALRADALAEASGAEAQ</sequence>
<evidence type="ECO:0000313" key="1">
    <source>
        <dbReference type="EMBL" id="TQL66898.1"/>
    </source>
</evidence>
<proteinExistence type="predicted"/>
<organism evidence="1 2">
    <name type="scientific">Nocardioides albertanoniae</name>
    <dbReference type="NCBI Taxonomy" id="1175486"/>
    <lineage>
        <taxon>Bacteria</taxon>
        <taxon>Bacillati</taxon>
        <taxon>Actinomycetota</taxon>
        <taxon>Actinomycetes</taxon>
        <taxon>Propionibacteriales</taxon>
        <taxon>Nocardioidaceae</taxon>
        <taxon>Nocardioides</taxon>
    </lineage>
</organism>
<dbReference type="AlphaFoldDB" id="A0A543A2T3"/>
<evidence type="ECO:0000313" key="2">
    <source>
        <dbReference type="Proteomes" id="UP000320209"/>
    </source>
</evidence>
<dbReference type="PANTHER" id="PTHR39456:SF1">
    <property type="entry name" value="METAL-DEPENDENT HYDROLASE"/>
    <property type="match status" value="1"/>
</dbReference>
<dbReference type="PIRSF" id="PIRSF007580">
    <property type="entry name" value="UCP07580"/>
    <property type="match status" value="1"/>
</dbReference>